<evidence type="ECO:0000256" key="1">
    <source>
        <dbReference type="ARBA" id="ARBA00010333"/>
    </source>
</evidence>
<name>A0A653B1B4_ECTOL</name>
<dbReference type="SUPFAM" id="SSF53850">
    <property type="entry name" value="Periplasmic binding protein-like II"/>
    <property type="match status" value="1"/>
</dbReference>
<comment type="similarity">
    <text evidence="1">Belongs to the bacterial solute-binding protein 3 family.</text>
</comment>
<reference evidence="3" key="1">
    <citation type="submission" date="2018-11" db="EMBL/GenBank/DDBJ databases">
        <authorList>
            <consortium name="Genoscope - CEA"/>
            <person name="William W."/>
        </authorList>
    </citation>
    <scope>NUCLEOTIDE SEQUENCE [LARGE SCALE GENOMIC DNA]</scope>
    <source>
        <strain evidence="3">T9AD</strain>
    </source>
</reference>
<sequence length="248" mass="28186">MRAWLLLVLLLASVVCWAEQPRALQVMTDLWPPFRMLKEDGQLQGLDIDLLDELSRRTGLRFEVHRAPWARGLAALEQGTADMMTGLARTPERERYIQYLDAPYYACSPRFYASPALAMRLKDYAALHELRIGYVLESVYFQPFDDDQGLKKVGVSNESQLLGMLTRGRIDALVGTDCQVDYALLDPRLAGRIVKAAYQPEARTELYIGFSRQRLERMPQLAAALESLLREGWVANAALRYQPVVAHQ</sequence>
<dbReference type="InterPro" id="IPR001638">
    <property type="entry name" value="Solute-binding_3/MltF_N"/>
</dbReference>
<dbReference type="PANTHER" id="PTHR35936">
    <property type="entry name" value="MEMBRANE-BOUND LYTIC MUREIN TRANSGLYCOSYLASE F"/>
    <property type="match status" value="1"/>
</dbReference>
<dbReference type="AlphaFoldDB" id="A0A653B1B4"/>
<protein>
    <submittedName>
        <fullName evidence="3">Polar amino acid transport system substrate-binding protein</fullName>
    </submittedName>
</protein>
<dbReference type="Gene3D" id="3.40.190.10">
    <property type="entry name" value="Periplasmic binding protein-like II"/>
    <property type="match status" value="2"/>
</dbReference>
<accession>A0A653B1B4</accession>
<dbReference type="OrthoDB" id="370676at2"/>
<dbReference type="PANTHER" id="PTHR35936:SF25">
    <property type="entry name" value="ABC TRANSPORTER SUBSTRATE-BINDING PROTEIN"/>
    <property type="match status" value="1"/>
</dbReference>
<evidence type="ECO:0000256" key="2">
    <source>
        <dbReference type="ARBA" id="ARBA00022729"/>
    </source>
</evidence>
<proteinExistence type="inferred from homology"/>
<gene>
    <name evidence="3" type="ORF">POT9AD_1463</name>
</gene>
<keyword evidence="2" id="KW-0732">Signal</keyword>
<evidence type="ECO:0000313" key="3">
    <source>
        <dbReference type="EMBL" id="VDN62450.1"/>
    </source>
</evidence>
<organism evidence="3">
    <name type="scientific">Ectopseudomonas oleovorans</name>
    <name type="common">Pseudomonas oleovorans</name>
    <dbReference type="NCBI Taxonomy" id="301"/>
    <lineage>
        <taxon>Bacteria</taxon>
        <taxon>Pseudomonadati</taxon>
        <taxon>Pseudomonadota</taxon>
        <taxon>Gammaproteobacteria</taxon>
        <taxon>Pseudomonadales</taxon>
        <taxon>Pseudomonadaceae</taxon>
        <taxon>Ectopseudomonas</taxon>
    </lineage>
</organism>
<dbReference type="Pfam" id="PF00497">
    <property type="entry name" value="SBP_bac_3"/>
    <property type="match status" value="1"/>
</dbReference>
<dbReference type="SMART" id="SM00062">
    <property type="entry name" value="PBPb"/>
    <property type="match status" value="1"/>
</dbReference>
<dbReference type="EMBL" id="LR130779">
    <property type="protein sequence ID" value="VDN62450.1"/>
    <property type="molecule type" value="Genomic_DNA"/>
</dbReference>